<dbReference type="PROSITE" id="PS50011">
    <property type="entry name" value="PROTEIN_KINASE_DOM"/>
    <property type="match status" value="1"/>
</dbReference>
<dbReference type="InterPro" id="IPR008271">
    <property type="entry name" value="Ser/Thr_kinase_AS"/>
</dbReference>
<evidence type="ECO:0000256" key="5">
    <source>
        <dbReference type="ARBA" id="ARBA00022777"/>
    </source>
</evidence>
<dbReference type="PANTHER" id="PTHR27003:SF467">
    <property type="entry name" value="PROTEIN KINASE DOMAIN-CONTAINING PROTEIN"/>
    <property type="match status" value="1"/>
</dbReference>
<dbReference type="EMBL" id="CM007892">
    <property type="protein sequence ID" value="OTG32085.1"/>
    <property type="molecule type" value="Genomic_DNA"/>
</dbReference>
<dbReference type="Gene3D" id="1.10.510.10">
    <property type="entry name" value="Transferase(Phosphotransferase) domain 1"/>
    <property type="match status" value="1"/>
</dbReference>
<dbReference type="SUPFAM" id="SSF56112">
    <property type="entry name" value="Protein kinase-like (PK-like)"/>
    <property type="match status" value="1"/>
</dbReference>
<keyword evidence="4" id="KW-0547">Nucleotide-binding</keyword>
<dbReference type="FunFam" id="1.10.510.10:FF:001023">
    <property type="entry name" value="Os07g0541700 protein"/>
    <property type="match status" value="1"/>
</dbReference>
<evidence type="ECO:0000256" key="1">
    <source>
        <dbReference type="ARBA" id="ARBA00012513"/>
    </source>
</evidence>
<evidence type="ECO:0000313" key="12">
    <source>
        <dbReference type="Proteomes" id="UP000215914"/>
    </source>
</evidence>
<evidence type="ECO:0000256" key="4">
    <source>
        <dbReference type="ARBA" id="ARBA00022741"/>
    </source>
</evidence>
<dbReference type="Proteomes" id="UP000215914">
    <property type="component" value="Chromosome 3"/>
</dbReference>
<dbReference type="PANTHER" id="PTHR27003">
    <property type="entry name" value="OS07G0166700 PROTEIN"/>
    <property type="match status" value="1"/>
</dbReference>
<evidence type="ECO:0000256" key="8">
    <source>
        <dbReference type="ARBA" id="ARBA00048679"/>
    </source>
</evidence>
<keyword evidence="2" id="KW-0723">Serine/threonine-protein kinase</keyword>
<comment type="catalytic activity">
    <reaction evidence="7">
        <text>L-threonyl-[protein] + ATP = O-phospho-L-threonyl-[protein] + ADP + H(+)</text>
        <dbReference type="Rhea" id="RHEA:46608"/>
        <dbReference type="Rhea" id="RHEA-COMP:11060"/>
        <dbReference type="Rhea" id="RHEA-COMP:11605"/>
        <dbReference type="ChEBI" id="CHEBI:15378"/>
        <dbReference type="ChEBI" id="CHEBI:30013"/>
        <dbReference type="ChEBI" id="CHEBI:30616"/>
        <dbReference type="ChEBI" id="CHEBI:61977"/>
        <dbReference type="ChEBI" id="CHEBI:456216"/>
        <dbReference type="EC" id="2.7.11.1"/>
    </reaction>
</comment>
<proteinExistence type="predicted"/>
<evidence type="ECO:0000256" key="7">
    <source>
        <dbReference type="ARBA" id="ARBA00047899"/>
    </source>
</evidence>
<keyword evidence="12" id="KW-1185">Reference proteome</keyword>
<dbReference type="InterPro" id="IPR000719">
    <property type="entry name" value="Prot_kinase_dom"/>
</dbReference>
<dbReference type="GO" id="GO:0004674">
    <property type="term" value="F:protein serine/threonine kinase activity"/>
    <property type="evidence" value="ECO:0007669"/>
    <property type="project" value="UniProtKB-KW"/>
</dbReference>
<evidence type="ECO:0000259" key="9">
    <source>
        <dbReference type="PROSITE" id="PS50011"/>
    </source>
</evidence>
<dbReference type="OrthoDB" id="4062651at2759"/>
<reference evidence="11" key="2">
    <citation type="submission" date="2017-02" db="EMBL/GenBank/DDBJ databases">
        <title>Sunflower complete genome.</title>
        <authorList>
            <person name="Langlade N."/>
            <person name="Munos S."/>
        </authorList>
    </citation>
    <scope>NUCLEOTIDE SEQUENCE [LARGE SCALE GENOMIC DNA]</scope>
    <source>
        <tissue evidence="11">Leaves</tissue>
    </source>
</reference>
<organism evidence="11 12">
    <name type="scientific">Helianthus annuus</name>
    <name type="common">Common sunflower</name>
    <dbReference type="NCBI Taxonomy" id="4232"/>
    <lineage>
        <taxon>Eukaryota</taxon>
        <taxon>Viridiplantae</taxon>
        <taxon>Streptophyta</taxon>
        <taxon>Embryophyta</taxon>
        <taxon>Tracheophyta</taxon>
        <taxon>Spermatophyta</taxon>
        <taxon>Magnoliopsida</taxon>
        <taxon>eudicotyledons</taxon>
        <taxon>Gunneridae</taxon>
        <taxon>Pentapetalae</taxon>
        <taxon>asterids</taxon>
        <taxon>campanulids</taxon>
        <taxon>Asterales</taxon>
        <taxon>Asteraceae</taxon>
        <taxon>Asteroideae</taxon>
        <taxon>Heliantheae alliance</taxon>
        <taxon>Heliantheae</taxon>
        <taxon>Helianthus</taxon>
    </lineage>
</organism>
<accession>A0A251V948</accession>
<dbReference type="AlphaFoldDB" id="A0A251V948"/>
<dbReference type="PROSITE" id="PS00108">
    <property type="entry name" value="PROTEIN_KINASE_ST"/>
    <property type="match status" value="1"/>
</dbReference>
<reference evidence="10 12" key="1">
    <citation type="journal article" date="2017" name="Nature">
        <title>The sunflower genome provides insights into oil metabolism, flowering and Asterid evolution.</title>
        <authorList>
            <person name="Badouin H."/>
            <person name="Gouzy J."/>
            <person name="Grassa C.J."/>
            <person name="Murat F."/>
            <person name="Staton S.E."/>
            <person name="Cottret L."/>
            <person name="Lelandais-Briere C."/>
            <person name="Owens G.L."/>
            <person name="Carrere S."/>
            <person name="Mayjonade B."/>
            <person name="Legrand L."/>
            <person name="Gill N."/>
            <person name="Kane N.C."/>
            <person name="Bowers J.E."/>
            <person name="Hubner S."/>
            <person name="Bellec A."/>
            <person name="Berard A."/>
            <person name="Berges H."/>
            <person name="Blanchet N."/>
            <person name="Boniface M.C."/>
            <person name="Brunel D."/>
            <person name="Catrice O."/>
            <person name="Chaidir N."/>
            <person name="Claudel C."/>
            <person name="Donnadieu C."/>
            <person name="Faraut T."/>
            <person name="Fievet G."/>
            <person name="Helmstetter N."/>
            <person name="King M."/>
            <person name="Knapp S.J."/>
            <person name="Lai Z."/>
            <person name="Le Paslier M.C."/>
            <person name="Lippi Y."/>
            <person name="Lorenzon L."/>
            <person name="Mandel J.R."/>
            <person name="Marage G."/>
            <person name="Marchand G."/>
            <person name="Marquand E."/>
            <person name="Bret-Mestries E."/>
            <person name="Morien E."/>
            <person name="Nambeesan S."/>
            <person name="Nguyen T."/>
            <person name="Pegot-Espagnet P."/>
            <person name="Pouilly N."/>
            <person name="Raftis F."/>
            <person name="Sallet E."/>
            <person name="Schiex T."/>
            <person name="Thomas J."/>
            <person name="Vandecasteele C."/>
            <person name="Vares D."/>
            <person name="Vear F."/>
            <person name="Vautrin S."/>
            <person name="Crespi M."/>
            <person name="Mangin B."/>
            <person name="Burke J.M."/>
            <person name="Salse J."/>
            <person name="Munos S."/>
            <person name="Vincourt P."/>
            <person name="Rieseberg L.H."/>
            <person name="Langlade N.B."/>
        </authorList>
    </citation>
    <scope>NUCLEOTIDE SEQUENCE [LARGE SCALE GENOMIC DNA]</scope>
    <source>
        <strain evidence="12">cv. SF193</strain>
        <tissue evidence="10">Leaves</tissue>
    </source>
</reference>
<dbReference type="GO" id="GO:0005886">
    <property type="term" value="C:plasma membrane"/>
    <property type="evidence" value="ECO:0000318"/>
    <property type="project" value="GO_Central"/>
</dbReference>
<dbReference type="Gramene" id="mRNA:HanXRQr2_Chr03g0125671">
    <property type="protein sequence ID" value="CDS:HanXRQr2_Chr03g0125671.1"/>
    <property type="gene ID" value="HanXRQr2_Chr03g0125671"/>
</dbReference>
<evidence type="ECO:0000313" key="11">
    <source>
        <dbReference type="EMBL" id="OTG32085.1"/>
    </source>
</evidence>
<reference evidence="10" key="3">
    <citation type="submission" date="2020-06" db="EMBL/GenBank/DDBJ databases">
        <title>Helianthus annuus Genome sequencing and assembly Release 2.</title>
        <authorList>
            <person name="Gouzy J."/>
            <person name="Langlade N."/>
            <person name="Munos S."/>
        </authorList>
    </citation>
    <scope>NUCLEOTIDE SEQUENCE</scope>
    <source>
        <tissue evidence="10">Leaves</tissue>
    </source>
</reference>
<keyword evidence="5 11" id="KW-0418">Kinase</keyword>
<keyword evidence="6" id="KW-0067">ATP-binding</keyword>
<dbReference type="GO" id="GO:0004672">
    <property type="term" value="F:protein kinase activity"/>
    <property type="evidence" value="ECO:0000318"/>
    <property type="project" value="GO_Central"/>
</dbReference>
<protein>
    <recommendedName>
        <fullName evidence="1">non-specific serine/threonine protein kinase</fullName>
        <ecNumber evidence="1">2.7.11.1</ecNumber>
    </recommendedName>
</protein>
<comment type="catalytic activity">
    <reaction evidence="8">
        <text>L-seryl-[protein] + ATP = O-phospho-L-seryl-[protein] + ADP + H(+)</text>
        <dbReference type="Rhea" id="RHEA:17989"/>
        <dbReference type="Rhea" id="RHEA-COMP:9863"/>
        <dbReference type="Rhea" id="RHEA-COMP:11604"/>
        <dbReference type="ChEBI" id="CHEBI:15378"/>
        <dbReference type="ChEBI" id="CHEBI:29999"/>
        <dbReference type="ChEBI" id="CHEBI:30616"/>
        <dbReference type="ChEBI" id="CHEBI:83421"/>
        <dbReference type="ChEBI" id="CHEBI:456216"/>
        <dbReference type="EC" id="2.7.11.1"/>
    </reaction>
</comment>
<dbReference type="InParanoid" id="A0A251V948"/>
<feature type="domain" description="Protein kinase" evidence="9">
    <location>
        <begin position="1"/>
        <end position="166"/>
    </location>
</feature>
<evidence type="ECO:0000256" key="2">
    <source>
        <dbReference type="ARBA" id="ARBA00022527"/>
    </source>
</evidence>
<name>A0A251V948_HELAN</name>
<dbReference type="InterPro" id="IPR011009">
    <property type="entry name" value="Kinase-like_dom_sf"/>
</dbReference>
<sequence length="166" mass="18683">MVYKGMISNGPTKSIYAIKRLNFMSNQGAPEFWVEVKLLSRLRHCNLVHLIGYCNGGKEMALVYEYMHNGSLFDHLHKKGTILTWPQRLKICIGAAHGLDYLHTGTGTQHKVIHRDMKSSNILLDQNYAANIADLGFAKVGPTNQTHTHVSTTVKGTFGYMDPNYF</sequence>
<dbReference type="OMA" id="TNQTHTH"/>
<evidence type="ECO:0000256" key="6">
    <source>
        <dbReference type="ARBA" id="ARBA00022840"/>
    </source>
</evidence>
<dbReference type="Pfam" id="PF00069">
    <property type="entry name" value="Pkinase"/>
    <property type="match status" value="1"/>
</dbReference>
<dbReference type="EMBL" id="MNCJ02000318">
    <property type="protein sequence ID" value="KAF5815676.1"/>
    <property type="molecule type" value="Genomic_DNA"/>
</dbReference>
<dbReference type="EC" id="2.7.11.1" evidence="1"/>
<keyword evidence="3 10" id="KW-0808">Transferase</keyword>
<evidence type="ECO:0000256" key="3">
    <source>
        <dbReference type="ARBA" id="ARBA00022679"/>
    </source>
</evidence>
<dbReference type="GO" id="GO:0004714">
    <property type="term" value="F:transmembrane receptor protein tyrosine kinase activity"/>
    <property type="evidence" value="ECO:0007669"/>
    <property type="project" value="InterPro"/>
</dbReference>
<dbReference type="Gene3D" id="3.30.200.20">
    <property type="entry name" value="Phosphorylase Kinase, domain 1"/>
    <property type="match status" value="1"/>
</dbReference>
<gene>
    <name evidence="11" type="ORF">HannXRQ_Chr03g0082751</name>
    <name evidence="10" type="ORF">HanXRQr2_Chr03g0125671</name>
</gene>
<evidence type="ECO:0000313" key="10">
    <source>
        <dbReference type="EMBL" id="KAF5815676.1"/>
    </source>
</evidence>
<dbReference type="GO" id="GO:0005524">
    <property type="term" value="F:ATP binding"/>
    <property type="evidence" value="ECO:0007669"/>
    <property type="project" value="UniProtKB-KW"/>
</dbReference>
<dbReference type="SMART" id="SM00220">
    <property type="entry name" value="S_TKc"/>
    <property type="match status" value="1"/>
</dbReference>
<dbReference type="InterPro" id="IPR045272">
    <property type="entry name" value="ANXUR1/2-like"/>
</dbReference>